<dbReference type="Gene3D" id="3.40.50.300">
    <property type="entry name" value="P-loop containing nucleotide triphosphate hydrolases"/>
    <property type="match status" value="1"/>
</dbReference>
<dbReference type="InterPro" id="IPR005225">
    <property type="entry name" value="Small_GTP-bd"/>
</dbReference>
<dbReference type="OrthoDB" id="8830751at2759"/>
<dbReference type="AlphaFoldDB" id="A0A9W8CPS0"/>
<dbReference type="Pfam" id="PF00071">
    <property type="entry name" value="Ras"/>
    <property type="match status" value="1"/>
</dbReference>
<feature type="region of interest" description="Disordered" evidence="4">
    <location>
        <begin position="1"/>
        <end position="26"/>
    </location>
</feature>
<evidence type="ECO:0000256" key="2">
    <source>
        <dbReference type="ARBA" id="ARBA00022741"/>
    </source>
</evidence>
<dbReference type="InterPro" id="IPR001806">
    <property type="entry name" value="Small_GTPase"/>
</dbReference>
<dbReference type="NCBIfam" id="TIGR00231">
    <property type="entry name" value="small_GTP"/>
    <property type="match status" value="1"/>
</dbReference>
<reference evidence="5" key="1">
    <citation type="submission" date="2022-07" db="EMBL/GenBank/DDBJ databases">
        <title>Phylogenomic reconstructions and comparative analyses of Kickxellomycotina fungi.</title>
        <authorList>
            <person name="Reynolds N.K."/>
            <person name="Stajich J.E."/>
            <person name="Barry K."/>
            <person name="Grigoriev I.V."/>
            <person name="Crous P."/>
            <person name="Smith M.E."/>
        </authorList>
    </citation>
    <scope>NUCLEOTIDE SEQUENCE</scope>
    <source>
        <strain evidence="5">NBRC 32514</strain>
    </source>
</reference>
<dbReference type="GO" id="GO:0003924">
    <property type="term" value="F:GTPase activity"/>
    <property type="evidence" value="ECO:0007669"/>
    <property type="project" value="InterPro"/>
</dbReference>
<protein>
    <submittedName>
        <fullName evidence="5">GTP-binding protein Rho1</fullName>
    </submittedName>
</protein>
<dbReference type="SMART" id="SM00175">
    <property type="entry name" value="RAB"/>
    <property type="match status" value="1"/>
</dbReference>
<dbReference type="PROSITE" id="PS51420">
    <property type="entry name" value="RHO"/>
    <property type="match status" value="1"/>
</dbReference>
<dbReference type="PANTHER" id="PTHR24072">
    <property type="entry name" value="RHO FAMILY GTPASE"/>
    <property type="match status" value="1"/>
</dbReference>
<comment type="similarity">
    <text evidence="1">Belongs to the small GTPase superfamily. Rho family.</text>
</comment>
<evidence type="ECO:0000256" key="4">
    <source>
        <dbReference type="SAM" id="MobiDB-lite"/>
    </source>
</evidence>
<dbReference type="InterPro" id="IPR027417">
    <property type="entry name" value="P-loop_NTPase"/>
</dbReference>
<dbReference type="SMART" id="SM00174">
    <property type="entry name" value="RHO"/>
    <property type="match status" value="1"/>
</dbReference>
<evidence type="ECO:0000256" key="1">
    <source>
        <dbReference type="ARBA" id="ARBA00010142"/>
    </source>
</evidence>
<dbReference type="SMART" id="SM00173">
    <property type="entry name" value="RAS"/>
    <property type="match status" value="1"/>
</dbReference>
<dbReference type="FunFam" id="3.40.50.300:FF:001179">
    <property type="entry name" value="Rho family GTPase"/>
    <property type="match status" value="1"/>
</dbReference>
<dbReference type="PROSITE" id="PS51421">
    <property type="entry name" value="RAS"/>
    <property type="match status" value="1"/>
</dbReference>
<evidence type="ECO:0000313" key="5">
    <source>
        <dbReference type="EMBL" id="KAJ1720939.1"/>
    </source>
</evidence>
<accession>A0A9W8CPS0</accession>
<dbReference type="EMBL" id="JANBOJ010000212">
    <property type="protein sequence ID" value="KAJ1720939.1"/>
    <property type="molecule type" value="Genomic_DNA"/>
</dbReference>
<dbReference type="InterPro" id="IPR003578">
    <property type="entry name" value="Small_GTPase_Rho"/>
</dbReference>
<dbReference type="GO" id="GO:0005525">
    <property type="term" value="F:GTP binding"/>
    <property type="evidence" value="ECO:0007669"/>
    <property type="project" value="UniProtKB-KW"/>
</dbReference>
<dbReference type="PRINTS" id="PR00449">
    <property type="entry name" value="RASTRNSFRMNG"/>
</dbReference>
<name>A0A9W8CPS0_9FUNG</name>
<evidence type="ECO:0000313" key="6">
    <source>
        <dbReference type="Proteomes" id="UP001149813"/>
    </source>
</evidence>
<feature type="compositionally biased region" description="Basic residues" evidence="4">
    <location>
        <begin position="13"/>
        <end position="26"/>
    </location>
</feature>
<gene>
    <name evidence="5" type="primary">RHO1_2</name>
    <name evidence="5" type="ORF">LPJ53_004489</name>
</gene>
<dbReference type="PROSITE" id="PS51419">
    <property type="entry name" value="RAB"/>
    <property type="match status" value="1"/>
</dbReference>
<organism evidence="5 6">
    <name type="scientific">Coemansia erecta</name>
    <dbReference type="NCBI Taxonomy" id="147472"/>
    <lineage>
        <taxon>Eukaryota</taxon>
        <taxon>Fungi</taxon>
        <taxon>Fungi incertae sedis</taxon>
        <taxon>Zoopagomycota</taxon>
        <taxon>Kickxellomycotina</taxon>
        <taxon>Kickxellomycetes</taxon>
        <taxon>Kickxellales</taxon>
        <taxon>Kickxellaceae</taxon>
        <taxon>Coemansia</taxon>
    </lineage>
</organism>
<dbReference type="SUPFAM" id="SSF52540">
    <property type="entry name" value="P-loop containing nucleoside triphosphate hydrolases"/>
    <property type="match status" value="1"/>
</dbReference>
<dbReference type="Proteomes" id="UP001149813">
    <property type="component" value="Unassembled WGS sequence"/>
</dbReference>
<dbReference type="GO" id="GO:0007264">
    <property type="term" value="P:small GTPase-mediated signal transduction"/>
    <property type="evidence" value="ECO:0007669"/>
    <property type="project" value="InterPro"/>
</dbReference>
<keyword evidence="3" id="KW-0342">GTP-binding</keyword>
<keyword evidence="2" id="KW-0547">Nucleotide-binding</keyword>
<sequence length="222" mass="24871">MSRVNSPALQRQNPHHHQQQQKRPLQRKAVIIGDGGCGKTCLLHVYREGSFPPNDQYIPTIFEECVKDVQVDGRLVELALWDTAGQEDYDNVRYPCYNGADVIVICFSVDSPDSLENVREKWIGEVLEYASGVPALLVGLKEDLRRDAGIIEQLRKDGQRPTTREQALEVANAIGAIMYLECSAKENRGVNEVFSMAVRSTLKPSKSQYTYGEDRAGCCIIL</sequence>
<keyword evidence="6" id="KW-1185">Reference proteome</keyword>
<proteinExistence type="inferred from homology"/>
<evidence type="ECO:0000256" key="3">
    <source>
        <dbReference type="ARBA" id="ARBA00023134"/>
    </source>
</evidence>
<comment type="caution">
    <text evidence="5">The sequence shown here is derived from an EMBL/GenBank/DDBJ whole genome shotgun (WGS) entry which is preliminary data.</text>
</comment>